<dbReference type="Pfam" id="PF01827">
    <property type="entry name" value="FTH"/>
    <property type="match status" value="1"/>
</dbReference>
<dbReference type="InParanoid" id="G0N467"/>
<dbReference type="EMBL" id="GL379837">
    <property type="protein sequence ID" value="EGT52464.1"/>
    <property type="molecule type" value="Genomic_DNA"/>
</dbReference>
<accession>G0N467</accession>
<evidence type="ECO:0000313" key="3">
    <source>
        <dbReference type="Proteomes" id="UP000008068"/>
    </source>
</evidence>
<organism evidence="3">
    <name type="scientific">Caenorhabditis brenneri</name>
    <name type="common">Nematode worm</name>
    <dbReference type="NCBI Taxonomy" id="135651"/>
    <lineage>
        <taxon>Eukaryota</taxon>
        <taxon>Metazoa</taxon>
        <taxon>Ecdysozoa</taxon>
        <taxon>Nematoda</taxon>
        <taxon>Chromadorea</taxon>
        <taxon>Rhabditida</taxon>
        <taxon>Rhabditina</taxon>
        <taxon>Rhabditomorpha</taxon>
        <taxon>Rhabditoidea</taxon>
        <taxon>Rhabditidae</taxon>
        <taxon>Peloderinae</taxon>
        <taxon>Caenorhabditis</taxon>
    </lineage>
</organism>
<evidence type="ECO:0000259" key="1">
    <source>
        <dbReference type="SMART" id="SM00256"/>
    </source>
</evidence>
<dbReference type="InterPro" id="IPR002900">
    <property type="entry name" value="DUF38/FTH_CAE_spp"/>
</dbReference>
<evidence type="ECO:0000313" key="2">
    <source>
        <dbReference type="EMBL" id="EGT52464.1"/>
    </source>
</evidence>
<dbReference type="HOGENOM" id="CLU_1090814_0_0_1"/>
<sequence>MHTKNIADLNMDVMEKIFSYLNVADRLICSKTNKDFRYLSKIKKPETIELIFDLSEIRMRLDSDPVMINYRKNGETCSVGTVLDELVNQEVNHSGYNYIKLALINMHSFLKMSDLPLKTLSLVAKYGRCNLPWHLGIRRLKEFSKLMQSSLQVEEFQSVVFDVQHVFLMLKWFQPGVLTRLKLVFRSSKKSYFLKWMKKINKLPQWRAATSLEIEFAVNIYPTFRRDFCLHFKTYTAHQYIFPENIELQDDWLNV</sequence>
<protein>
    <recommendedName>
        <fullName evidence="1">F-box domain-containing protein</fullName>
    </recommendedName>
</protein>
<proteinExistence type="predicted"/>
<name>G0N467_CAEBE</name>
<dbReference type="InterPro" id="IPR001810">
    <property type="entry name" value="F-box_dom"/>
</dbReference>
<dbReference type="Pfam" id="PF00646">
    <property type="entry name" value="F-box"/>
    <property type="match status" value="1"/>
</dbReference>
<dbReference type="SMART" id="SM00256">
    <property type="entry name" value="FBOX"/>
    <property type="match status" value="1"/>
</dbReference>
<reference evidence="3" key="1">
    <citation type="submission" date="2011-07" db="EMBL/GenBank/DDBJ databases">
        <authorList>
            <consortium name="Caenorhabditis brenneri Sequencing and Analysis Consortium"/>
            <person name="Wilson R.K."/>
        </authorList>
    </citation>
    <scope>NUCLEOTIDE SEQUENCE [LARGE SCALE GENOMIC DNA]</scope>
    <source>
        <strain evidence="3">PB2801</strain>
    </source>
</reference>
<dbReference type="SUPFAM" id="SSF81383">
    <property type="entry name" value="F-box domain"/>
    <property type="match status" value="1"/>
</dbReference>
<dbReference type="CDD" id="cd09917">
    <property type="entry name" value="F-box_SF"/>
    <property type="match status" value="1"/>
</dbReference>
<gene>
    <name evidence="2" type="ORF">CAEBREN_22896</name>
</gene>
<keyword evidence="3" id="KW-1185">Reference proteome</keyword>
<dbReference type="Proteomes" id="UP000008068">
    <property type="component" value="Unassembled WGS sequence"/>
</dbReference>
<dbReference type="InterPro" id="IPR036047">
    <property type="entry name" value="F-box-like_dom_sf"/>
</dbReference>
<dbReference type="AlphaFoldDB" id="G0N467"/>
<feature type="domain" description="F-box" evidence="1">
    <location>
        <begin position="9"/>
        <end position="49"/>
    </location>
</feature>